<keyword evidence="3" id="KW-1185">Reference proteome</keyword>
<dbReference type="EMBL" id="JAERRF010000010">
    <property type="protein sequence ID" value="MBL1098921.1"/>
    <property type="molecule type" value="Genomic_DNA"/>
</dbReference>
<accession>A0ABS1NGJ0</accession>
<dbReference type="Proteomes" id="UP000634229">
    <property type="component" value="Unassembled WGS sequence"/>
</dbReference>
<proteinExistence type="predicted"/>
<reference evidence="2 3" key="1">
    <citation type="submission" date="2021-01" db="EMBL/GenBank/DDBJ databases">
        <title>WGS of actinomycetes isolated from Thailand.</title>
        <authorList>
            <person name="Thawai C."/>
        </authorList>
    </citation>
    <scope>NUCLEOTIDE SEQUENCE [LARGE SCALE GENOMIC DNA]</scope>
    <source>
        <strain evidence="2 3">CA1R205</strain>
    </source>
</reference>
<gene>
    <name evidence="2" type="ORF">JK363_20075</name>
</gene>
<feature type="compositionally biased region" description="Basic and acidic residues" evidence="1">
    <location>
        <begin position="201"/>
        <end position="213"/>
    </location>
</feature>
<feature type="region of interest" description="Disordered" evidence="1">
    <location>
        <begin position="191"/>
        <end position="213"/>
    </location>
</feature>
<protein>
    <submittedName>
        <fullName evidence="2">Uncharacterized protein</fullName>
    </submittedName>
</protein>
<organism evidence="2 3">
    <name type="scientific">Streptomyces coffeae</name>
    <dbReference type="NCBI Taxonomy" id="621382"/>
    <lineage>
        <taxon>Bacteria</taxon>
        <taxon>Bacillati</taxon>
        <taxon>Actinomycetota</taxon>
        <taxon>Actinomycetes</taxon>
        <taxon>Kitasatosporales</taxon>
        <taxon>Streptomycetaceae</taxon>
        <taxon>Streptomyces</taxon>
    </lineage>
</organism>
<name>A0ABS1NGJ0_9ACTN</name>
<dbReference type="RefSeq" id="WP_201876305.1">
    <property type="nucleotide sequence ID" value="NZ_JAERRF010000010.1"/>
</dbReference>
<evidence type="ECO:0000256" key="1">
    <source>
        <dbReference type="SAM" id="MobiDB-lite"/>
    </source>
</evidence>
<evidence type="ECO:0000313" key="2">
    <source>
        <dbReference type="EMBL" id="MBL1098921.1"/>
    </source>
</evidence>
<evidence type="ECO:0000313" key="3">
    <source>
        <dbReference type="Proteomes" id="UP000634229"/>
    </source>
</evidence>
<comment type="caution">
    <text evidence="2">The sequence shown here is derived from an EMBL/GenBank/DDBJ whole genome shotgun (WGS) entry which is preliminary data.</text>
</comment>
<sequence length="213" mass="24456">MAATQEWLGVLDTVQYHWRLLDDDYQAALAKNLSQDIAELRVIGERRLAWYLDRAHPNNRAAMLWEAWESGKLLPRVLAGFLGTTCFLGGLSTLSIDQWRTLADAAGYTQDGRQYRRPSRPIELWRGAVRGGAFWTSYIEFGQMYQERRPGARLWRTVAPPEALLCRNVWLNDGWDEFVVDTRGLTIHQAEPAEPLTLEPKTPRPDHIPANHF</sequence>